<dbReference type="Gene3D" id="3.10.180.10">
    <property type="entry name" value="2,3-Dihydroxybiphenyl 1,2-Dioxygenase, domain 1"/>
    <property type="match status" value="1"/>
</dbReference>
<name>A0AAP2DR82_9BACT</name>
<accession>A0AAP2DR82</accession>
<dbReference type="RefSeq" id="WP_254169755.1">
    <property type="nucleotide sequence ID" value="NZ_JAHESF010000056.1"/>
</dbReference>
<feature type="domain" description="VOC" evidence="2">
    <location>
        <begin position="5"/>
        <end position="125"/>
    </location>
</feature>
<evidence type="ECO:0000256" key="1">
    <source>
        <dbReference type="ARBA" id="ARBA00022723"/>
    </source>
</evidence>
<keyword evidence="1" id="KW-0479">Metal-binding</keyword>
<organism evidence="3 4">
    <name type="scientific">Chryseosolibacter histidini</name>
    <dbReference type="NCBI Taxonomy" id="2782349"/>
    <lineage>
        <taxon>Bacteria</taxon>
        <taxon>Pseudomonadati</taxon>
        <taxon>Bacteroidota</taxon>
        <taxon>Cytophagia</taxon>
        <taxon>Cytophagales</taxon>
        <taxon>Chryseotaleaceae</taxon>
        <taxon>Chryseosolibacter</taxon>
    </lineage>
</organism>
<dbReference type="AlphaFoldDB" id="A0AAP2DR82"/>
<evidence type="ECO:0000313" key="4">
    <source>
        <dbReference type="Proteomes" id="UP001319200"/>
    </source>
</evidence>
<comment type="caution">
    <text evidence="3">The sequence shown here is derived from an EMBL/GenBank/DDBJ whole genome shotgun (WGS) entry which is preliminary data.</text>
</comment>
<dbReference type="SUPFAM" id="SSF54593">
    <property type="entry name" value="Glyoxalase/Bleomycin resistance protein/Dihydroxybiphenyl dioxygenase"/>
    <property type="match status" value="1"/>
</dbReference>
<dbReference type="PANTHER" id="PTHR43048:SF3">
    <property type="entry name" value="METHYLMALONYL-COA EPIMERASE, MITOCHONDRIAL"/>
    <property type="match status" value="1"/>
</dbReference>
<evidence type="ECO:0000259" key="2">
    <source>
        <dbReference type="PROSITE" id="PS51819"/>
    </source>
</evidence>
<dbReference type="PANTHER" id="PTHR43048">
    <property type="entry name" value="METHYLMALONYL-COA EPIMERASE"/>
    <property type="match status" value="1"/>
</dbReference>
<dbReference type="EMBL" id="JAHESF010000056">
    <property type="protein sequence ID" value="MBT1701070.1"/>
    <property type="molecule type" value="Genomic_DNA"/>
</dbReference>
<reference evidence="3 4" key="1">
    <citation type="submission" date="2021-05" db="EMBL/GenBank/DDBJ databases">
        <title>A Polyphasic approach of four new species of the genus Ohtaekwangia: Ohtaekwangia histidinii sp. nov., Ohtaekwangia cretensis sp. nov., Ohtaekwangia indiensis sp. nov., Ohtaekwangia reichenbachii sp. nov. from diverse environment.</title>
        <authorList>
            <person name="Octaviana S."/>
        </authorList>
    </citation>
    <scope>NUCLEOTIDE SEQUENCE [LARGE SCALE GENOMIC DNA]</scope>
    <source>
        <strain evidence="3 4">PWU4</strain>
    </source>
</reference>
<sequence length="130" mass="14574">MRYTKIKETCLYVHDLEKAKVFYHEVLELPLISYVPGKHLFLRAGSSVLLLFNPEDSKLKNSPPAHFGGGKQHFAFEVSKEDYAAAKAEIISKGVALIDEVTWKGGETSFYFNDPEGNVLEIVPDAGIWD</sequence>
<dbReference type="InterPro" id="IPR004360">
    <property type="entry name" value="Glyas_Fos-R_dOase_dom"/>
</dbReference>
<proteinExistence type="predicted"/>
<dbReference type="InterPro" id="IPR051785">
    <property type="entry name" value="MMCE/EMCE_epimerase"/>
</dbReference>
<dbReference type="GO" id="GO:0004493">
    <property type="term" value="F:methylmalonyl-CoA epimerase activity"/>
    <property type="evidence" value="ECO:0007669"/>
    <property type="project" value="TreeGrafter"/>
</dbReference>
<dbReference type="GO" id="GO:0046872">
    <property type="term" value="F:metal ion binding"/>
    <property type="evidence" value="ECO:0007669"/>
    <property type="project" value="UniProtKB-KW"/>
</dbReference>
<keyword evidence="4" id="KW-1185">Reference proteome</keyword>
<dbReference type="PROSITE" id="PS51819">
    <property type="entry name" value="VOC"/>
    <property type="match status" value="1"/>
</dbReference>
<dbReference type="GO" id="GO:0046491">
    <property type="term" value="P:L-methylmalonyl-CoA metabolic process"/>
    <property type="evidence" value="ECO:0007669"/>
    <property type="project" value="TreeGrafter"/>
</dbReference>
<dbReference type="Pfam" id="PF00903">
    <property type="entry name" value="Glyoxalase"/>
    <property type="match status" value="1"/>
</dbReference>
<evidence type="ECO:0000313" key="3">
    <source>
        <dbReference type="EMBL" id="MBT1701070.1"/>
    </source>
</evidence>
<dbReference type="InterPro" id="IPR029068">
    <property type="entry name" value="Glyas_Bleomycin-R_OHBP_Dase"/>
</dbReference>
<dbReference type="Proteomes" id="UP001319200">
    <property type="component" value="Unassembled WGS sequence"/>
</dbReference>
<dbReference type="InterPro" id="IPR037523">
    <property type="entry name" value="VOC_core"/>
</dbReference>
<gene>
    <name evidence="3" type="ORF">KK083_29530</name>
</gene>
<protein>
    <submittedName>
        <fullName evidence="3">VOC family protein</fullName>
    </submittedName>
</protein>